<dbReference type="InterPro" id="IPR013083">
    <property type="entry name" value="Znf_RING/FYVE/PHD"/>
</dbReference>
<dbReference type="Pfam" id="PF04564">
    <property type="entry name" value="U-box"/>
    <property type="match status" value="1"/>
</dbReference>
<feature type="transmembrane region" description="Helical" evidence="7">
    <location>
        <begin position="678"/>
        <end position="696"/>
    </location>
</feature>
<feature type="compositionally biased region" description="Low complexity" evidence="6">
    <location>
        <begin position="923"/>
        <end position="939"/>
    </location>
</feature>
<feature type="repeat" description="ANK" evidence="4">
    <location>
        <begin position="445"/>
        <end position="477"/>
    </location>
</feature>
<dbReference type="PROSITE" id="PS50297">
    <property type="entry name" value="ANK_REP_REGION"/>
    <property type="match status" value="2"/>
</dbReference>
<dbReference type="SMART" id="SM00504">
    <property type="entry name" value="Ubox"/>
    <property type="match status" value="1"/>
</dbReference>
<dbReference type="Gene3D" id="1.10.238.10">
    <property type="entry name" value="EF-hand"/>
    <property type="match status" value="1"/>
</dbReference>
<sequence>MARVLDFSISFEPEFIASSLARIWKLEGGKFVRRRDAHNHAVDTCPISLEPMQDPVLMSDGHIYEKDSILQWLASGNKCSPCTRAELTHKWVLRLLPYIQTTELLLSSQGDGTPTEAQSISCPDSISAVKLYAAKCAEALETCINSPRDLGRTLLSAQPLFTELEETSARLLRSLDQLREAAKQESQALTDAAVHRIQRWVRHNMAVRRRKKQAAQLAELCSNALLKGKLEIVAKCFDRTDIDYRQVVANLRMQGDTLRQELDSHLTPLQKAARAGLVHAARLLLRAGLTRDDINLFVSDLAGEDDVAFSNSTCLHLAVHPNHVNMTRFLCQELADVDKPCTSINVTALVLAARFDHCEIIEELVRARADMEKATKDFGCTPLFEAVGQGKVAAVESLCRLRAQINRSQTVGFTPLFLSARTGVEQVTSILIRLRANLEKADVNSGFTPLCEAARRGHAEVIRALCIAGAEKDAVTKSGFSPLLLAASNNRIESLKALCDAGVDKDKLYRLKIWDAAPGDLEIGSTEHTILSCILGEAAVRRKMKESKGKQHITVWDSGSTLFASAFQNQPEIVQALCEKKADMDRPTSETQLTALFIAAVRGHEEVVRTLIHASADVRRRAGKTQITPATAAARAGRGKVASLLAELADEEDFAESSDKKLEVHTLEDVIRRTEVKASLTPLEICHLLGFLGAFLSQNQHHLLSTDFIIFLSICGVLFSRTISGGISWGELAPPLMLVNPVVTPILTLYIALATFCVLNIVTGVFVDRSAAMALQDEENMMLEEIQNRKRWIKEIETLFAKADTDQSGNVEWEEFENALADLRVQLCFKNLGIDLHKVSLEQIWQLIDFDNKGYIEISEFADCLLEMHGVAHSIDIARLRHEQQRTARKLEHVLRCCRALLALRSLEISRALVKESQSMMYRSRPARPSRASHSPASRAASVHMINVKEGSPAAEAIQVYTTPSESLSAHWFLHCSRQKQGTTVSVNHSHNSDGRSA</sequence>
<feature type="domain" description="U-box" evidence="9">
    <location>
        <begin position="38"/>
        <end position="121"/>
    </location>
</feature>
<keyword evidence="11" id="KW-1185">Reference proteome</keyword>
<dbReference type="GO" id="GO:0004842">
    <property type="term" value="F:ubiquitin-protein transferase activity"/>
    <property type="evidence" value="ECO:0007669"/>
    <property type="project" value="InterPro"/>
</dbReference>
<reference evidence="10" key="1">
    <citation type="submission" date="2021-02" db="EMBL/GenBank/DDBJ databases">
        <authorList>
            <person name="Dougan E. K."/>
            <person name="Rhodes N."/>
            <person name="Thang M."/>
            <person name="Chan C."/>
        </authorList>
    </citation>
    <scope>NUCLEOTIDE SEQUENCE</scope>
</reference>
<dbReference type="SUPFAM" id="SSF47473">
    <property type="entry name" value="EF-hand"/>
    <property type="match status" value="1"/>
</dbReference>
<dbReference type="Gene3D" id="1.25.40.20">
    <property type="entry name" value="Ankyrin repeat-containing domain"/>
    <property type="match status" value="3"/>
</dbReference>
<evidence type="ECO:0000256" key="7">
    <source>
        <dbReference type="SAM" id="Phobius"/>
    </source>
</evidence>
<evidence type="ECO:0000256" key="2">
    <source>
        <dbReference type="ARBA" id="ARBA00022837"/>
    </source>
</evidence>
<gene>
    <name evidence="10" type="primary">ANKHD1</name>
    <name evidence="10" type="ORF">SNEC2469_LOCUS562</name>
</gene>
<dbReference type="PANTHER" id="PTHR23206">
    <property type="entry name" value="MASK PROTEIN"/>
    <property type="match status" value="1"/>
</dbReference>
<feature type="transmembrane region" description="Helical" evidence="7">
    <location>
        <begin position="747"/>
        <end position="767"/>
    </location>
</feature>
<dbReference type="InterPro" id="IPR003613">
    <property type="entry name" value="Ubox_domain"/>
</dbReference>
<dbReference type="InterPro" id="IPR011992">
    <property type="entry name" value="EF-hand-dom_pair"/>
</dbReference>
<keyword evidence="3 4" id="KW-0040">ANK repeat</keyword>
<evidence type="ECO:0000256" key="5">
    <source>
        <dbReference type="SAM" id="Coils"/>
    </source>
</evidence>
<feature type="coiled-coil region" evidence="5">
    <location>
        <begin position="161"/>
        <end position="192"/>
    </location>
</feature>
<dbReference type="CDD" id="cd16655">
    <property type="entry name" value="RING-Ubox_WDSUB1-like"/>
    <property type="match status" value="1"/>
</dbReference>
<keyword evidence="7" id="KW-0472">Membrane</keyword>
<dbReference type="GO" id="GO:0016567">
    <property type="term" value="P:protein ubiquitination"/>
    <property type="evidence" value="ECO:0007669"/>
    <property type="project" value="InterPro"/>
</dbReference>
<dbReference type="GO" id="GO:0005509">
    <property type="term" value="F:calcium ion binding"/>
    <property type="evidence" value="ECO:0007669"/>
    <property type="project" value="InterPro"/>
</dbReference>
<dbReference type="SUPFAM" id="SSF48403">
    <property type="entry name" value="Ankyrin repeat"/>
    <property type="match status" value="2"/>
</dbReference>
<dbReference type="PANTHER" id="PTHR23206:SF7">
    <property type="entry name" value="PROTEIN KINASE DOMAIN-CONTAINING PROTEIN"/>
    <property type="match status" value="1"/>
</dbReference>
<dbReference type="GO" id="GO:0045087">
    <property type="term" value="P:innate immune response"/>
    <property type="evidence" value="ECO:0007669"/>
    <property type="project" value="TreeGrafter"/>
</dbReference>
<feature type="domain" description="EF-hand" evidence="8">
    <location>
        <begin position="791"/>
        <end position="826"/>
    </location>
</feature>
<keyword evidence="2" id="KW-0106">Calcium</keyword>
<organism evidence="10 11">
    <name type="scientific">Symbiodinium necroappetens</name>
    <dbReference type="NCBI Taxonomy" id="1628268"/>
    <lineage>
        <taxon>Eukaryota</taxon>
        <taxon>Sar</taxon>
        <taxon>Alveolata</taxon>
        <taxon>Dinophyceae</taxon>
        <taxon>Suessiales</taxon>
        <taxon>Symbiodiniaceae</taxon>
        <taxon>Symbiodinium</taxon>
    </lineage>
</organism>
<evidence type="ECO:0000313" key="10">
    <source>
        <dbReference type="EMBL" id="CAE7174002.1"/>
    </source>
</evidence>
<dbReference type="InterPro" id="IPR002048">
    <property type="entry name" value="EF_hand_dom"/>
</dbReference>
<dbReference type="SUPFAM" id="SSF57850">
    <property type="entry name" value="RING/U-box"/>
    <property type="match status" value="1"/>
</dbReference>
<evidence type="ECO:0000256" key="6">
    <source>
        <dbReference type="SAM" id="MobiDB-lite"/>
    </source>
</evidence>
<dbReference type="SMART" id="SM00248">
    <property type="entry name" value="ANK"/>
    <property type="match status" value="9"/>
</dbReference>
<dbReference type="InterPro" id="IPR036770">
    <property type="entry name" value="Ankyrin_rpt-contain_sf"/>
</dbReference>
<dbReference type="PROSITE" id="PS50222">
    <property type="entry name" value="EF_HAND_2"/>
    <property type="match status" value="2"/>
</dbReference>
<dbReference type="Pfam" id="PF13499">
    <property type="entry name" value="EF-hand_7"/>
    <property type="match status" value="1"/>
</dbReference>
<accession>A0A812IUR7</accession>
<dbReference type="Pfam" id="PF12796">
    <property type="entry name" value="Ank_2"/>
    <property type="match status" value="3"/>
</dbReference>
<feature type="region of interest" description="Disordered" evidence="6">
    <location>
        <begin position="920"/>
        <end position="939"/>
    </location>
</feature>
<evidence type="ECO:0000256" key="1">
    <source>
        <dbReference type="ARBA" id="ARBA00022737"/>
    </source>
</evidence>
<keyword evidence="7" id="KW-0812">Transmembrane</keyword>
<dbReference type="InterPro" id="IPR002110">
    <property type="entry name" value="Ankyrin_rpt"/>
</dbReference>
<dbReference type="InterPro" id="IPR018247">
    <property type="entry name" value="EF_Hand_1_Ca_BS"/>
</dbReference>
<evidence type="ECO:0000256" key="3">
    <source>
        <dbReference type="ARBA" id="ARBA00023043"/>
    </source>
</evidence>
<evidence type="ECO:0000313" key="11">
    <source>
        <dbReference type="Proteomes" id="UP000601435"/>
    </source>
</evidence>
<keyword evidence="5" id="KW-0175">Coiled coil</keyword>
<feature type="transmembrane region" description="Helical" evidence="7">
    <location>
        <begin position="708"/>
        <end position="727"/>
    </location>
</feature>
<dbReference type="EMBL" id="CAJNJA010003337">
    <property type="protein sequence ID" value="CAE7174002.1"/>
    <property type="molecule type" value="Genomic_DNA"/>
</dbReference>
<dbReference type="Proteomes" id="UP000601435">
    <property type="component" value="Unassembled WGS sequence"/>
</dbReference>
<feature type="repeat" description="ANK" evidence="4">
    <location>
        <begin position="591"/>
        <end position="623"/>
    </location>
</feature>
<evidence type="ECO:0000259" key="9">
    <source>
        <dbReference type="PROSITE" id="PS51698"/>
    </source>
</evidence>
<comment type="caution">
    <text evidence="10">The sequence shown here is derived from an EMBL/GenBank/DDBJ whole genome shotgun (WGS) entry which is preliminary data.</text>
</comment>
<feature type="repeat" description="ANK" evidence="4">
    <location>
        <begin position="478"/>
        <end position="510"/>
    </location>
</feature>
<dbReference type="SMART" id="SM00054">
    <property type="entry name" value="EFh"/>
    <property type="match status" value="2"/>
</dbReference>
<proteinExistence type="predicted"/>
<protein>
    <submittedName>
        <fullName evidence="10">ANKHD1 protein</fullName>
    </submittedName>
</protein>
<keyword evidence="7" id="KW-1133">Transmembrane helix</keyword>
<keyword evidence="1" id="KW-0677">Repeat</keyword>
<dbReference type="OrthoDB" id="10064100at2759"/>
<name>A0A812IUR7_9DINO</name>
<dbReference type="InterPro" id="IPR051631">
    <property type="entry name" value="Ankyrin-KH/SAM_domain"/>
</dbReference>
<feature type="domain" description="EF-hand" evidence="8">
    <location>
        <begin position="836"/>
        <end position="871"/>
    </location>
</feature>
<dbReference type="AlphaFoldDB" id="A0A812IUR7"/>
<evidence type="ECO:0000256" key="4">
    <source>
        <dbReference type="PROSITE-ProRule" id="PRU00023"/>
    </source>
</evidence>
<dbReference type="PROSITE" id="PS50088">
    <property type="entry name" value="ANK_REPEAT"/>
    <property type="match status" value="3"/>
</dbReference>
<evidence type="ECO:0000259" key="8">
    <source>
        <dbReference type="PROSITE" id="PS50222"/>
    </source>
</evidence>
<dbReference type="GO" id="GO:0005737">
    <property type="term" value="C:cytoplasm"/>
    <property type="evidence" value="ECO:0007669"/>
    <property type="project" value="TreeGrafter"/>
</dbReference>
<dbReference type="PROSITE" id="PS00018">
    <property type="entry name" value="EF_HAND_1"/>
    <property type="match status" value="1"/>
</dbReference>
<dbReference type="PROSITE" id="PS51698">
    <property type="entry name" value="U_BOX"/>
    <property type="match status" value="1"/>
</dbReference>
<dbReference type="Gene3D" id="3.30.40.10">
    <property type="entry name" value="Zinc/RING finger domain, C3HC4 (zinc finger)"/>
    <property type="match status" value="1"/>
</dbReference>